<dbReference type="EC" id="1.8.1.9" evidence="6"/>
<name>A0A2N5NDR1_9BACL</name>
<keyword evidence="4 6" id="KW-0560">Oxidoreductase</keyword>
<evidence type="ECO:0000313" key="6">
    <source>
        <dbReference type="EMBL" id="PLT48485.1"/>
    </source>
</evidence>
<dbReference type="PANTHER" id="PTHR48105">
    <property type="entry name" value="THIOREDOXIN REDUCTASE 1-RELATED-RELATED"/>
    <property type="match status" value="1"/>
</dbReference>
<protein>
    <submittedName>
        <fullName evidence="6">Thioredoxin reductase</fullName>
        <ecNumber evidence="6">1.8.1.9</ecNumber>
    </submittedName>
</protein>
<comment type="caution">
    <text evidence="6">The sequence shown here is derived from an EMBL/GenBank/DDBJ whole genome shotgun (WGS) entry which is preliminary data.</text>
</comment>
<dbReference type="PRINTS" id="PR00368">
    <property type="entry name" value="FADPNR"/>
</dbReference>
<dbReference type="Proteomes" id="UP000234789">
    <property type="component" value="Unassembled WGS sequence"/>
</dbReference>
<dbReference type="Pfam" id="PF07992">
    <property type="entry name" value="Pyr_redox_2"/>
    <property type="match status" value="1"/>
</dbReference>
<evidence type="ECO:0000313" key="7">
    <source>
        <dbReference type="Proteomes" id="UP000234789"/>
    </source>
</evidence>
<sequence length="302" mass="30992">MVIDCAIIGGGPAGLAAALVLGRARRSALVVDDARPRNAVTAAGHGYPTRDGVPPGELRRLAREELAAYPGIRLRSGKVAAIEGRAGRFRVHLEGGGGFEARTVLLAAGLKEQLPDIPGLRELYGTSLFNCPYCDGWELRDASLVAISTGGNLFQQAKQLLVWSRDLLVCTHGRGQLSPQQQQALEARGARVARAPIAALEGSGGKLHAVRFADGSRIARSGGFVTPDAMLGTPLGAMLGCAHDAHGVLLVDGFGRTSVPGVYAAGDTAGMSPSQVVGAAASGNRAAFSIGGDLAEADFGPA</sequence>
<comment type="subunit">
    <text evidence="2">Homodimer.</text>
</comment>
<dbReference type="Gene3D" id="3.50.50.60">
    <property type="entry name" value="FAD/NAD(P)-binding domain"/>
    <property type="match status" value="2"/>
</dbReference>
<evidence type="ECO:0000256" key="2">
    <source>
        <dbReference type="ARBA" id="ARBA00011738"/>
    </source>
</evidence>
<dbReference type="EMBL" id="NFEZ01000001">
    <property type="protein sequence ID" value="PLT48485.1"/>
    <property type="molecule type" value="Genomic_DNA"/>
</dbReference>
<comment type="cofactor">
    <cofactor evidence="1">
        <name>FAD</name>
        <dbReference type="ChEBI" id="CHEBI:57692"/>
    </cofactor>
</comment>
<dbReference type="InterPro" id="IPR036188">
    <property type="entry name" value="FAD/NAD-bd_sf"/>
</dbReference>
<dbReference type="AlphaFoldDB" id="A0A2N5NDR1"/>
<evidence type="ECO:0000256" key="3">
    <source>
        <dbReference type="ARBA" id="ARBA00022630"/>
    </source>
</evidence>
<evidence type="ECO:0000259" key="5">
    <source>
        <dbReference type="Pfam" id="PF07992"/>
    </source>
</evidence>
<keyword evidence="7" id="KW-1185">Reference proteome</keyword>
<keyword evidence="3" id="KW-0285">Flavoprotein</keyword>
<dbReference type="SUPFAM" id="SSF51905">
    <property type="entry name" value="FAD/NAD(P)-binding domain"/>
    <property type="match status" value="1"/>
</dbReference>
<feature type="domain" description="FAD/NAD(P)-binding" evidence="5">
    <location>
        <begin position="4"/>
        <end position="283"/>
    </location>
</feature>
<gene>
    <name evidence="6" type="ORF">B8V81_0617</name>
</gene>
<dbReference type="InterPro" id="IPR050097">
    <property type="entry name" value="Ferredoxin-NADP_redctase_2"/>
</dbReference>
<reference evidence="6 7" key="1">
    <citation type="submission" date="2017-05" db="EMBL/GenBank/DDBJ databases">
        <title>Functional genome analysis of Paenibacillus pasadenensis strain R16: insights on endophytic life style and antifungal activity.</title>
        <authorList>
            <person name="Passera A."/>
            <person name="Marcolungo L."/>
            <person name="Casati P."/>
            <person name="Brasca M."/>
            <person name="Quaglino F."/>
            <person name="Delledonne M."/>
        </authorList>
    </citation>
    <scope>NUCLEOTIDE SEQUENCE [LARGE SCALE GENOMIC DNA]</scope>
    <source>
        <strain evidence="6 7">R16</strain>
    </source>
</reference>
<dbReference type="InterPro" id="IPR023753">
    <property type="entry name" value="FAD/NAD-binding_dom"/>
</dbReference>
<proteinExistence type="predicted"/>
<evidence type="ECO:0000256" key="4">
    <source>
        <dbReference type="ARBA" id="ARBA00023002"/>
    </source>
</evidence>
<evidence type="ECO:0000256" key="1">
    <source>
        <dbReference type="ARBA" id="ARBA00001974"/>
    </source>
</evidence>
<accession>A0A2N5NDR1</accession>
<dbReference type="PRINTS" id="PR00469">
    <property type="entry name" value="PNDRDTASEII"/>
</dbReference>
<dbReference type="GO" id="GO:0004791">
    <property type="term" value="F:thioredoxin-disulfide reductase (NADPH) activity"/>
    <property type="evidence" value="ECO:0007669"/>
    <property type="project" value="UniProtKB-EC"/>
</dbReference>
<organism evidence="6 7">
    <name type="scientific">Paenibacillus pasadenensis</name>
    <dbReference type="NCBI Taxonomy" id="217090"/>
    <lineage>
        <taxon>Bacteria</taxon>
        <taxon>Bacillati</taxon>
        <taxon>Bacillota</taxon>
        <taxon>Bacilli</taxon>
        <taxon>Bacillales</taxon>
        <taxon>Paenibacillaceae</taxon>
        <taxon>Paenibacillus</taxon>
    </lineage>
</organism>
<dbReference type="RefSeq" id="WP_101807664.1">
    <property type="nucleotide sequence ID" value="NZ_NFEZ01000001.1"/>
</dbReference>